<dbReference type="SUPFAM" id="SSF56784">
    <property type="entry name" value="HAD-like"/>
    <property type="match status" value="1"/>
</dbReference>
<dbReference type="Proteomes" id="UP000887540">
    <property type="component" value="Unplaced"/>
</dbReference>
<proteinExistence type="predicted"/>
<evidence type="ECO:0000313" key="1">
    <source>
        <dbReference type="Proteomes" id="UP000887540"/>
    </source>
</evidence>
<dbReference type="PANTHER" id="PTHR43434">
    <property type="entry name" value="PHOSPHOGLYCOLATE PHOSPHATASE"/>
    <property type="match status" value="1"/>
</dbReference>
<dbReference type="GO" id="GO:0006281">
    <property type="term" value="P:DNA repair"/>
    <property type="evidence" value="ECO:0007669"/>
    <property type="project" value="TreeGrafter"/>
</dbReference>
<dbReference type="InterPro" id="IPR006439">
    <property type="entry name" value="HAD-SF_hydro_IA"/>
</dbReference>
<dbReference type="AlphaFoldDB" id="A0A914DDU1"/>
<dbReference type="InterPro" id="IPR050155">
    <property type="entry name" value="HAD-like_hydrolase_sf"/>
</dbReference>
<dbReference type="SFLD" id="SFLDS00003">
    <property type="entry name" value="Haloacid_Dehalogenase"/>
    <property type="match status" value="1"/>
</dbReference>
<protein>
    <submittedName>
        <fullName evidence="2">Uncharacterized protein</fullName>
    </submittedName>
</protein>
<evidence type="ECO:0000313" key="2">
    <source>
        <dbReference type="WBParaSite" id="ACRNAN_scaffold2415.g12377.t1"/>
    </source>
</evidence>
<name>A0A914DDU1_9BILA</name>
<sequence length="317" mass="34730">MSISKAITNFSRQIPRMATLTGESTSKNVYSHLPHNSNVSRRCSASVASIRSSSPFRPFLTLQTTQATNRKTSLVIFDKDGTLICFHSMWVPWTLSTIKKLEEATNLDISSKVYKLLGFCPIEHKVKTGLLAEGTMDQIRQKIVDLLIEHGFDRKTSEKIVRASVQDCNTSSNETLKQIHDLRGLFQQLRSQGIKIAICTADSRQGTMNAVRCLGLEQYVDFVVCGDDHGAKPKPNPDNALAICRALNVDPKDALMVGDTLADMGMGKSAKLGATIGVLSGVGGREELNPHADYLVKHVGELPSILLSQTWQSSLST</sequence>
<dbReference type="NCBIfam" id="TIGR01549">
    <property type="entry name" value="HAD-SF-IA-v1"/>
    <property type="match status" value="1"/>
</dbReference>
<organism evidence="1 2">
    <name type="scientific">Acrobeloides nanus</name>
    <dbReference type="NCBI Taxonomy" id="290746"/>
    <lineage>
        <taxon>Eukaryota</taxon>
        <taxon>Metazoa</taxon>
        <taxon>Ecdysozoa</taxon>
        <taxon>Nematoda</taxon>
        <taxon>Chromadorea</taxon>
        <taxon>Rhabditida</taxon>
        <taxon>Tylenchina</taxon>
        <taxon>Cephalobomorpha</taxon>
        <taxon>Cephaloboidea</taxon>
        <taxon>Cephalobidae</taxon>
        <taxon>Acrobeloides</taxon>
    </lineage>
</organism>
<dbReference type="GO" id="GO:0008967">
    <property type="term" value="F:phosphoglycolate phosphatase activity"/>
    <property type="evidence" value="ECO:0007669"/>
    <property type="project" value="TreeGrafter"/>
</dbReference>
<accession>A0A914DDU1</accession>
<reference evidence="2" key="1">
    <citation type="submission" date="2022-11" db="UniProtKB">
        <authorList>
            <consortium name="WormBaseParasite"/>
        </authorList>
    </citation>
    <scope>IDENTIFICATION</scope>
</reference>
<dbReference type="SFLD" id="SFLDG01129">
    <property type="entry name" value="C1.5:_HAD__Beta-PGM__Phosphata"/>
    <property type="match status" value="1"/>
</dbReference>
<dbReference type="WBParaSite" id="ACRNAN_scaffold2415.g12377.t1">
    <property type="protein sequence ID" value="ACRNAN_scaffold2415.g12377.t1"/>
    <property type="gene ID" value="ACRNAN_scaffold2415.g12377"/>
</dbReference>
<dbReference type="Pfam" id="PF00702">
    <property type="entry name" value="Hydrolase"/>
    <property type="match status" value="1"/>
</dbReference>
<dbReference type="InterPro" id="IPR023214">
    <property type="entry name" value="HAD_sf"/>
</dbReference>
<dbReference type="Gene3D" id="3.40.50.1000">
    <property type="entry name" value="HAD superfamily/HAD-like"/>
    <property type="match status" value="1"/>
</dbReference>
<keyword evidence="1" id="KW-1185">Reference proteome</keyword>
<dbReference type="PANTHER" id="PTHR43434:SF22">
    <property type="entry name" value="PHOSPHOGLYCOLATE PHOSPHATASE"/>
    <property type="match status" value="1"/>
</dbReference>
<dbReference type="InterPro" id="IPR036412">
    <property type="entry name" value="HAD-like_sf"/>
</dbReference>